<dbReference type="AlphaFoldDB" id="A0A2N1PQ43"/>
<dbReference type="GO" id="GO:0009898">
    <property type="term" value="C:cytoplasmic side of plasma membrane"/>
    <property type="evidence" value="ECO:0007669"/>
    <property type="project" value="TreeGrafter"/>
</dbReference>
<proteinExistence type="predicted"/>
<gene>
    <name evidence="4" type="ORF">CVV64_08805</name>
</gene>
<dbReference type="CDD" id="cd17535">
    <property type="entry name" value="REC_NarL-like"/>
    <property type="match status" value="1"/>
</dbReference>
<dbReference type="InterPro" id="IPR050625">
    <property type="entry name" value="ParA/MinD_ATPase"/>
</dbReference>
<dbReference type="GO" id="GO:0000160">
    <property type="term" value="P:phosphorelay signal transduction system"/>
    <property type="evidence" value="ECO:0007669"/>
    <property type="project" value="InterPro"/>
</dbReference>
<protein>
    <recommendedName>
        <fullName evidence="3">Response regulatory domain-containing protein</fullName>
    </recommendedName>
</protein>
<sequence>MSDVIRIMVVDDQVEIKENIKRLLHMADEIEVVADASTGEEAIQLLDSAQPNIILMDADMPGMDGFETTAAICGKNPNIMVILMAVHRDSDLLRRAMMAGAKDFLIKPFSEIDLINTIITVFSKELRRRSSNVSKTTTEAKPQAVTRLGKVVPFYSIKGGVGKSFIAANTALVLASAFPSRRTILLDFDLSFGDSGVILNIVSRNNITSLVNDDNASSFDAFKNHICRYNDCLDVLLAPFEPQYAEEITLEHLTAILSILRKEYDYILIDTPAKVTEEMVSLLGEADMILMITTQELTNIKGIATVLGLLESCGVDKRKNRLVVNKFIDELSVSTEAISSALRGEIRAVIPNDSLSVTDSINQGIPIINKNPASPVSMAIYDVAMIIEAEVRKPTSGSDGEKKGSFMGKLKSMLGN</sequence>
<dbReference type="InterPro" id="IPR025669">
    <property type="entry name" value="AAA_dom"/>
</dbReference>
<dbReference type="GO" id="GO:0005829">
    <property type="term" value="C:cytosol"/>
    <property type="evidence" value="ECO:0007669"/>
    <property type="project" value="TreeGrafter"/>
</dbReference>
<feature type="modified residue" description="4-aspartylphosphate" evidence="1">
    <location>
        <position position="57"/>
    </location>
</feature>
<dbReference type="SUPFAM" id="SSF52540">
    <property type="entry name" value="P-loop containing nucleoside triphosphate hydrolases"/>
    <property type="match status" value="1"/>
</dbReference>
<dbReference type="InterPro" id="IPR058245">
    <property type="entry name" value="NreC/VraR/RcsB-like_REC"/>
</dbReference>
<evidence type="ECO:0000313" key="5">
    <source>
        <dbReference type="Proteomes" id="UP000233256"/>
    </source>
</evidence>
<dbReference type="Proteomes" id="UP000233256">
    <property type="component" value="Unassembled WGS sequence"/>
</dbReference>
<dbReference type="Pfam" id="PF13614">
    <property type="entry name" value="AAA_31"/>
    <property type="match status" value="1"/>
</dbReference>
<dbReference type="PROSITE" id="PS50110">
    <property type="entry name" value="RESPONSE_REGULATORY"/>
    <property type="match status" value="1"/>
</dbReference>
<dbReference type="GO" id="GO:0005524">
    <property type="term" value="F:ATP binding"/>
    <property type="evidence" value="ECO:0007669"/>
    <property type="project" value="TreeGrafter"/>
</dbReference>
<dbReference type="SMART" id="SM00448">
    <property type="entry name" value="REC"/>
    <property type="match status" value="1"/>
</dbReference>
<dbReference type="SUPFAM" id="SSF52172">
    <property type="entry name" value="CheY-like"/>
    <property type="match status" value="1"/>
</dbReference>
<feature type="region of interest" description="Disordered" evidence="2">
    <location>
        <begin position="394"/>
        <end position="416"/>
    </location>
</feature>
<evidence type="ECO:0000313" key="4">
    <source>
        <dbReference type="EMBL" id="PKK90455.1"/>
    </source>
</evidence>
<accession>A0A2N1PQ43</accession>
<dbReference type="Pfam" id="PF00072">
    <property type="entry name" value="Response_reg"/>
    <property type="match status" value="1"/>
</dbReference>
<dbReference type="GO" id="GO:0051782">
    <property type="term" value="P:negative regulation of cell division"/>
    <property type="evidence" value="ECO:0007669"/>
    <property type="project" value="TreeGrafter"/>
</dbReference>
<dbReference type="InterPro" id="IPR001789">
    <property type="entry name" value="Sig_transdc_resp-reg_receiver"/>
</dbReference>
<dbReference type="PANTHER" id="PTHR43384:SF13">
    <property type="entry name" value="SLR0110 PROTEIN"/>
    <property type="match status" value="1"/>
</dbReference>
<reference evidence="4 5" key="1">
    <citation type="journal article" date="2017" name="ISME J.">
        <title>Potential for microbial H2 and metal transformations associated with novel bacteria and archaea in deep terrestrial subsurface sediments.</title>
        <authorList>
            <person name="Hernsdorf A.W."/>
            <person name="Amano Y."/>
            <person name="Miyakawa K."/>
            <person name="Ise K."/>
            <person name="Suzuki Y."/>
            <person name="Anantharaman K."/>
            <person name="Probst A."/>
            <person name="Burstein D."/>
            <person name="Thomas B.C."/>
            <person name="Banfield J.F."/>
        </authorList>
    </citation>
    <scope>NUCLEOTIDE SEQUENCE [LARGE SCALE GENOMIC DNA]</scope>
    <source>
        <strain evidence="4">HGW-Wallbacteria-1</strain>
    </source>
</reference>
<name>A0A2N1PQ43_9BACT</name>
<dbReference type="Gene3D" id="3.40.50.300">
    <property type="entry name" value="P-loop containing nucleotide triphosphate hydrolases"/>
    <property type="match status" value="1"/>
</dbReference>
<dbReference type="GO" id="GO:0016887">
    <property type="term" value="F:ATP hydrolysis activity"/>
    <property type="evidence" value="ECO:0007669"/>
    <property type="project" value="TreeGrafter"/>
</dbReference>
<feature type="domain" description="Response regulatory" evidence="3">
    <location>
        <begin position="6"/>
        <end position="122"/>
    </location>
</feature>
<comment type="caution">
    <text evidence="4">The sequence shown here is derived from an EMBL/GenBank/DDBJ whole genome shotgun (WGS) entry which is preliminary data.</text>
</comment>
<feature type="compositionally biased region" description="Basic and acidic residues" evidence="2">
    <location>
        <begin position="394"/>
        <end position="404"/>
    </location>
</feature>
<evidence type="ECO:0000259" key="3">
    <source>
        <dbReference type="PROSITE" id="PS50110"/>
    </source>
</evidence>
<evidence type="ECO:0000256" key="2">
    <source>
        <dbReference type="SAM" id="MobiDB-lite"/>
    </source>
</evidence>
<evidence type="ECO:0000256" key="1">
    <source>
        <dbReference type="PROSITE-ProRule" id="PRU00169"/>
    </source>
</evidence>
<dbReference type="EMBL" id="PGXC01000005">
    <property type="protein sequence ID" value="PKK90455.1"/>
    <property type="molecule type" value="Genomic_DNA"/>
</dbReference>
<organism evidence="4 5">
    <name type="scientific">Candidatus Wallbacteria bacterium HGW-Wallbacteria-1</name>
    <dbReference type="NCBI Taxonomy" id="2013854"/>
    <lineage>
        <taxon>Bacteria</taxon>
        <taxon>Candidatus Walliibacteriota</taxon>
    </lineage>
</organism>
<dbReference type="InterPro" id="IPR027417">
    <property type="entry name" value="P-loop_NTPase"/>
</dbReference>
<keyword evidence="1" id="KW-0597">Phosphoprotein</keyword>
<dbReference type="InterPro" id="IPR011006">
    <property type="entry name" value="CheY-like_superfamily"/>
</dbReference>
<dbReference type="PANTHER" id="PTHR43384">
    <property type="entry name" value="SEPTUM SITE-DETERMINING PROTEIN MIND HOMOLOG, CHLOROPLASTIC-RELATED"/>
    <property type="match status" value="1"/>
</dbReference>
<dbReference type="Gene3D" id="3.40.50.2300">
    <property type="match status" value="1"/>
</dbReference>